<dbReference type="EMBL" id="MSTI01000065">
    <property type="protein sequence ID" value="OLV18568.1"/>
    <property type="molecule type" value="Genomic_DNA"/>
</dbReference>
<dbReference type="PROSITE" id="PS00917">
    <property type="entry name" value="ASN_GLN_ASE_2"/>
    <property type="match status" value="1"/>
</dbReference>
<keyword evidence="11" id="KW-1185">Reference proteome</keyword>
<dbReference type="InterPro" id="IPR006034">
    <property type="entry name" value="Asparaginase/glutaminase-like"/>
</dbReference>
<feature type="domain" description="L-asparaginase N-terminal" evidence="8">
    <location>
        <begin position="103"/>
        <end position="296"/>
    </location>
</feature>
<dbReference type="STRING" id="249408.BOO71_0005305"/>
<reference evidence="10 11" key="1">
    <citation type="submission" date="2017-01" db="EMBL/GenBank/DDBJ databases">
        <title>Genome Analysis of Deinococcus marmoris KOPRI26562.</title>
        <authorList>
            <person name="Kim J.H."/>
            <person name="Oh H.-M."/>
        </authorList>
    </citation>
    <scope>NUCLEOTIDE SEQUENCE [LARGE SCALE GENOMIC DNA]</scope>
    <source>
        <strain evidence="10 11">KOPRI26562</strain>
    </source>
</reference>
<evidence type="ECO:0000256" key="5">
    <source>
        <dbReference type="PROSITE-ProRule" id="PRU10099"/>
    </source>
</evidence>
<dbReference type="CDD" id="cd08964">
    <property type="entry name" value="L-asparaginase_II"/>
    <property type="match status" value="1"/>
</dbReference>
<comment type="caution">
    <text evidence="10">The sequence shown here is derived from an EMBL/GenBank/DDBJ whole genome shotgun (WGS) entry which is preliminary data.</text>
</comment>
<dbReference type="Pfam" id="PF00710">
    <property type="entry name" value="Asparaginase"/>
    <property type="match status" value="1"/>
</dbReference>
<accession>A0A1U7P089</accession>
<feature type="active site" description="O-isoaspartyl threonine intermediate" evidence="3">
    <location>
        <position position="112"/>
    </location>
</feature>
<gene>
    <name evidence="10" type="ORF">BOO71_0005305</name>
</gene>
<dbReference type="PROSITE" id="PS00144">
    <property type="entry name" value="ASN_GLN_ASE_1"/>
    <property type="match status" value="1"/>
</dbReference>
<dbReference type="PROSITE" id="PS51732">
    <property type="entry name" value="ASN_GLN_ASE_3"/>
    <property type="match status" value="1"/>
</dbReference>
<dbReference type="InterPro" id="IPR027475">
    <property type="entry name" value="Asparaginase/glutaminase_AS2"/>
</dbReference>
<dbReference type="GO" id="GO:0004067">
    <property type="term" value="F:asparaginase activity"/>
    <property type="evidence" value="ECO:0007669"/>
    <property type="project" value="UniProtKB-UniRule"/>
</dbReference>
<evidence type="ECO:0000313" key="11">
    <source>
        <dbReference type="Proteomes" id="UP000186607"/>
    </source>
</evidence>
<sequence length="426" mass="44958">MISPGLHFVKRNFYKTQKKNYRSFKLGDFQKSATQFLSVHLRPHRFHLSATTSRSVMTRSSHTLLCTAALLLLTAPLTTLAQTAPATPAAPAAAPAPKPNLPNVVILATGGTIASSAASNTQVVNYSLSQTVNNLINAVPEVNNVANVTGEQVANTGSQDVTPEILLTLAKRINVLLASPDVSGVIVTHGTDTMEETAYFLNLVVKSDKPVVVVGSMRPSSALSADGPFNLYEAVQLAADPNASGKGVMVLLNDRIGAARFITKTNTTALDTFKSAEQGYLGAFVGGKAYFYNQPARVHTKDSEFDVTNLTSLPPVEIVYGYQSNGGAMYDAAVAAGDRGIVVAGTGDGTISTASKPSIASAVAKGVVIARSTRTGSGTVAPSPDDFKNGYVSTDSLNPQKARILLMLALTKTSDLNKIQDYFNRY</sequence>
<keyword evidence="2" id="KW-0378">Hydrolase</keyword>
<dbReference type="Gene3D" id="3.40.50.40">
    <property type="match status" value="1"/>
</dbReference>
<evidence type="ECO:0000259" key="8">
    <source>
        <dbReference type="Pfam" id="PF00710"/>
    </source>
</evidence>
<dbReference type="InterPro" id="IPR020827">
    <property type="entry name" value="Asparaginase/glutaminase_AS1"/>
</dbReference>
<dbReference type="InterPro" id="IPR004550">
    <property type="entry name" value="AsnASE_II"/>
</dbReference>
<organism evidence="10 11">
    <name type="scientific">Deinococcus marmoris</name>
    <dbReference type="NCBI Taxonomy" id="249408"/>
    <lineage>
        <taxon>Bacteria</taxon>
        <taxon>Thermotogati</taxon>
        <taxon>Deinococcota</taxon>
        <taxon>Deinococci</taxon>
        <taxon>Deinococcales</taxon>
        <taxon>Deinococcaceae</taxon>
        <taxon>Deinococcus</taxon>
    </lineage>
</organism>
<dbReference type="PANTHER" id="PTHR11707:SF28">
    <property type="entry name" value="60 KDA LYSOPHOSPHOLIPASE"/>
    <property type="match status" value="1"/>
</dbReference>
<dbReference type="NCBIfam" id="TIGR00520">
    <property type="entry name" value="asnASE_II"/>
    <property type="match status" value="1"/>
</dbReference>
<dbReference type="GO" id="GO:0006528">
    <property type="term" value="P:asparagine metabolic process"/>
    <property type="evidence" value="ECO:0007669"/>
    <property type="project" value="InterPro"/>
</dbReference>
<dbReference type="Pfam" id="PF17763">
    <property type="entry name" value="Asparaginase_C"/>
    <property type="match status" value="1"/>
</dbReference>
<evidence type="ECO:0000259" key="9">
    <source>
        <dbReference type="Pfam" id="PF17763"/>
    </source>
</evidence>
<name>A0A1U7P089_9DEIO</name>
<dbReference type="PIRSF" id="PIRSF500176">
    <property type="entry name" value="L_ASNase"/>
    <property type="match status" value="1"/>
</dbReference>
<feature type="binding site" evidence="4">
    <location>
        <position position="158"/>
    </location>
    <ligand>
        <name>substrate</name>
    </ligand>
</feature>
<dbReference type="eggNOG" id="COG0252">
    <property type="taxonomic scope" value="Bacteria"/>
</dbReference>
<dbReference type="InterPro" id="IPR027474">
    <property type="entry name" value="L-asparaginase_N"/>
</dbReference>
<feature type="binding site" evidence="4">
    <location>
        <begin position="191"/>
        <end position="192"/>
    </location>
    <ligand>
        <name>substrate</name>
    </ligand>
</feature>
<dbReference type="InterPro" id="IPR040919">
    <property type="entry name" value="Asparaginase_C"/>
</dbReference>
<protein>
    <submittedName>
        <fullName evidence="10">L-asparaginase</fullName>
    </submittedName>
</protein>
<dbReference type="PANTHER" id="PTHR11707">
    <property type="entry name" value="L-ASPARAGINASE"/>
    <property type="match status" value="1"/>
</dbReference>
<dbReference type="InterPro" id="IPR027473">
    <property type="entry name" value="L-asparaginase_C"/>
</dbReference>
<evidence type="ECO:0000256" key="4">
    <source>
        <dbReference type="PIRSR" id="PIRSR001220-2"/>
    </source>
</evidence>
<evidence type="ECO:0000256" key="6">
    <source>
        <dbReference type="PROSITE-ProRule" id="PRU10100"/>
    </source>
</evidence>
<dbReference type="Gene3D" id="3.40.50.1170">
    <property type="entry name" value="L-asparaginase, N-terminal domain"/>
    <property type="match status" value="1"/>
</dbReference>
<evidence type="ECO:0000256" key="3">
    <source>
        <dbReference type="PIRSR" id="PIRSR001220-1"/>
    </source>
</evidence>
<dbReference type="FunFam" id="3.40.50.1170:FF:000001">
    <property type="entry name" value="L-asparaginase 2"/>
    <property type="match status" value="1"/>
</dbReference>
<dbReference type="SUPFAM" id="SSF53774">
    <property type="entry name" value="Glutaminase/Asparaginase"/>
    <property type="match status" value="1"/>
</dbReference>
<feature type="domain" description="Asparaginase/glutaminase C-terminal" evidence="9">
    <location>
        <begin position="316"/>
        <end position="423"/>
    </location>
</feature>
<dbReference type="AlphaFoldDB" id="A0A1U7P089"/>
<evidence type="ECO:0000256" key="1">
    <source>
        <dbReference type="ARBA" id="ARBA00010518"/>
    </source>
</evidence>
<dbReference type="InterPro" id="IPR037152">
    <property type="entry name" value="L-asparaginase_N_sf"/>
</dbReference>
<comment type="similarity">
    <text evidence="1 7">Belongs to the asparaginase 1 family.</text>
</comment>
<dbReference type="Proteomes" id="UP000186607">
    <property type="component" value="Unassembled WGS sequence"/>
</dbReference>
<evidence type="ECO:0000256" key="7">
    <source>
        <dbReference type="RuleBase" id="RU004456"/>
    </source>
</evidence>
<dbReference type="PIRSF" id="PIRSF001220">
    <property type="entry name" value="L-ASNase_gatD"/>
    <property type="match status" value="1"/>
</dbReference>
<feature type="active site" evidence="5">
    <location>
        <position position="112"/>
    </location>
</feature>
<evidence type="ECO:0000313" key="10">
    <source>
        <dbReference type="EMBL" id="OLV18568.1"/>
    </source>
</evidence>
<dbReference type="InterPro" id="IPR036152">
    <property type="entry name" value="Asp/glu_Ase-like_sf"/>
</dbReference>
<dbReference type="PRINTS" id="PR00139">
    <property type="entry name" value="ASNGLNASE"/>
</dbReference>
<proteinExistence type="inferred from homology"/>
<feature type="active site" evidence="6">
    <location>
        <position position="191"/>
    </location>
</feature>
<evidence type="ECO:0000256" key="2">
    <source>
        <dbReference type="ARBA" id="ARBA00022801"/>
    </source>
</evidence>
<dbReference type="SMART" id="SM00870">
    <property type="entry name" value="Asparaginase"/>
    <property type="match status" value="1"/>
</dbReference>